<gene>
    <name evidence="7" type="ORF">C9940_00675</name>
</gene>
<evidence type="ECO:0000256" key="1">
    <source>
        <dbReference type="ARBA" id="ARBA00022448"/>
    </source>
</evidence>
<dbReference type="CDD" id="cd00454">
    <property type="entry name" value="TrHb1_N"/>
    <property type="match status" value="1"/>
</dbReference>
<keyword evidence="3 5" id="KW-0479">Metal-binding</keyword>
<keyword evidence="2 5" id="KW-0349">Heme</keyword>
<organism evidence="7">
    <name type="scientific">Pseudidiomarina aestuarii</name>
    <dbReference type="NCBI Taxonomy" id="624146"/>
    <lineage>
        <taxon>Bacteria</taxon>
        <taxon>Pseudomonadati</taxon>
        <taxon>Pseudomonadota</taxon>
        <taxon>Gammaproteobacteria</taxon>
        <taxon>Alteromonadales</taxon>
        <taxon>Idiomarinaceae</taxon>
        <taxon>Pseudidiomarina</taxon>
    </lineage>
</organism>
<dbReference type="EMBL" id="PYVN01000003">
    <property type="protein sequence ID" value="PTB86878.1"/>
    <property type="molecule type" value="Genomic_DNA"/>
</dbReference>
<dbReference type="PROSITE" id="PS51257">
    <property type="entry name" value="PROKAR_LIPOPROTEIN"/>
    <property type="match status" value="1"/>
</dbReference>
<dbReference type="AlphaFoldDB" id="A0A2T4CZI0"/>
<comment type="caution">
    <text evidence="7">The sequence shown here is derived from an EMBL/GenBank/DDBJ whole genome shotgun (WGS) entry which is preliminary data.</text>
</comment>
<feature type="binding site" description="distal binding residue" evidence="5">
    <location>
        <position position="94"/>
    </location>
    <ligand>
        <name>heme</name>
        <dbReference type="ChEBI" id="CHEBI:30413"/>
    </ligand>
    <ligandPart>
        <name>Fe</name>
        <dbReference type="ChEBI" id="CHEBI:18248"/>
    </ligandPart>
</feature>
<sequence>MFTKFRYSFFMACYLALTACASTSEPTLYNKLGGEQGVNNIVENLIREIGQDEQIFHYFAEARVSRFRENLIEHFCAISDGPCQYTGDNMVDIHTGMNINESDFNHLVDLLINAMEAEGIPHRIQNQLLARLAPLRENIIYL</sequence>
<evidence type="ECO:0000256" key="2">
    <source>
        <dbReference type="ARBA" id="ARBA00022617"/>
    </source>
</evidence>
<protein>
    <submittedName>
        <fullName evidence="7">Group 1 truncated hemoglobin</fullName>
    </submittedName>
</protein>
<dbReference type="GO" id="GO:0020037">
    <property type="term" value="F:heme binding"/>
    <property type="evidence" value="ECO:0007669"/>
    <property type="project" value="InterPro"/>
</dbReference>
<dbReference type="InterPro" id="IPR009050">
    <property type="entry name" value="Globin-like_sf"/>
</dbReference>
<dbReference type="InterPro" id="IPR001486">
    <property type="entry name" value="Hemoglobin_trunc"/>
</dbReference>
<evidence type="ECO:0000256" key="6">
    <source>
        <dbReference type="SAM" id="SignalP"/>
    </source>
</evidence>
<keyword evidence="6" id="KW-0732">Signal</keyword>
<reference evidence="7" key="1">
    <citation type="submission" date="2018-03" db="EMBL/GenBank/DDBJ databases">
        <title>Cross-interface Injection: A General Nanoliter Liquid Handling Method Applied to Single Cells Genome Amplification Automated Nanoliter Liquid Handling Applied to Single Cell Multiple Displacement Amplification.</title>
        <authorList>
            <person name="Yun J."/>
            <person name="Xu P."/>
            <person name="Xu J."/>
            <person name="Dai X."/>
            <person name="Wang Y."/>
            <person name="Zheng X."/>
            <person name="Cao C."/>
            <person name="Yi Q."/>
            <person name="Zhu Y."/>
            <person name="Wang L."/>
            <person name="Dong Z."/>
            <person name="Huang Y."/>
            <person name="Huang L."/>
            <person name="Du W."/>
        </authorList>
    </citation>
    <scope>NUCLEOTIDE SEQUENCE [LARGE SCALE GENOMIC DNA]</scope>
    <source>
        <strain evidence="7">Z-D3-2</strain>
    </source>
</reference>
<evidence type="ECO:0000256" key="3">
    <source>
        <dbReference type="ARBA" id="ARBA00022723"/>
    </source>
</evidence>
<dbReference type="GO" id="GO:0046872">
    <property type="term" value="F:metal ion binding"/>
    <property type="evidence" value="ECO:0007669"/>
    <property type="project" value="UniProtKB-KW"/>
</dbReference>
<keyword evidence="1" id="KW-0813">Transport</keyword>
<dbReference type="GO" id="GO:0019825">
    <property type="term" value="F:oxygen binding"/>
    <property type="evidence" value="ECO:0007669"/>
    <property type="project" value="InterPro"/>
</dbReference>
<feature type="signal peptide" evidence="6">
    <location>
        <begin position="1"/>
        <end position="21"/>
    </location>
</feature>
<dbReference type="SUPFAM" id="SSF46458">
    <property type="entry name" value="Globin-like"/>
    <property type="match status" value="1"/>
</dbReference>
<accession>A0A2T4CZI0</accession>
<name>A0A2T4CZI0_9GAMM</name>
<dbReference type="Pfam" id="PF01152">
    <property type="entry name" value="Bac_globin"/>
    <property type="match status" value="1"/>
</dbReference>
<feature type="chain" id="PRO_5015629118" evidence="6">
    <location>
        <begin position="22"/>
        <end position="142"/>
    </location>
</feature>
<evidence type="ECO:0000313" key="7">
    <source>
        <dbReference type="EMBL" id="PTB86878.1"/>
    </source>
</evidence>
<evidence type="ECO:0000256" key="5">
    <source>
        <dbReference type="PIRSR" id="PIRSR601486-1"/>
    </source>
</evidence>
<evidence type="ECO:0000256" key="4">
    <source>
        <dbReference type="ARBA" id="ARBA00023004"/>
    </source>
</evidence>
<dbReference type="Gene3D" id="1.10.490.10">
    <property type="entry name" value="Globins"/>
    <property type="match status" value="1"/>
</dbReference>
<dbReference type="InterPro" id="IPR012292">
    <property type="entry name" value="Globin/Proto"/>
</dbReference>
<keyword evidence="4 5" id="KW-0408">Iron</keyword>
<proteinExistence type="predicted"/>